<keyword evidence="2" id="KW-0808">Transferase</keyword>
<sequence length="274" mass="31064">MRVPESITITVNLTTQLKPRLAEAWDFETEHKFAFTSMIWEANGEFYHYEHDQPEFEITPDAIRELSQKAVLIPHDYYLAKLPAAPAAATRALATCLSDPNTYFEKITPYTYRPGEMAHPPAHSLAHEMEVCERLKDHHHSNICRYFGYVPTTDGSRLLGLCFERHETTLARAVASKRDFNATAVIEGIGCGLEHLHSWGYVHNDMNPTNIVLGKDNTPIIIDFDSCREIGASLKGEKAGTLGWDHNGQLSEPENDFYGLRKMREWLIEAGYVV</sequence>
<comment type="caution">
    <text evidence="2">The sequence shown here is derived from an EMBL/GenBank/DDBJ whole genome shotgun (WGS) entry which is preliminary data.</text>
</comment>
<evidence type="ECO:0000259" key="1">
    <source>
        <dbReference type="PROSITE" id="PS50011"/>
    </source>
</evidence>
<dbReference type="EMBL" id="JARJCM010000187">
    <property type="protein sequence ID" value="KAJ7023527.1"/>
    <property type="molecule type" value="Genomic_DNA"/>
</dbReference>
<dbReference type="Gene3D" id="1.10.510.10">
    <property type="entry name" value="Transferase(Phosphotransferase) domain 1"/>
    <property type="match status" value="1"/>
</dbReference>
<dbReference type="GO" id="GO:0005524">
    <property type="term" value="F:ATP binding"/>
    <property type="evidence" value="ECO:0007669"/>
    <property type="project" value="InterPro"/>
</dbReference>
<gene>
    <name evidence="2" type="ORF">C8F04DRAFT_1047965</name>
</gene>
<evidence type="ECO:0000313" key="2">
    <source>
        <dbReference type="EMBL" id="KAJ7023527.1"/>
    </source>
</evidence>
<accession>A0AAD6WSC6</accession>
<keyword evidence="2" id="KW-0418">Kinase</keyword>
<dbReference type="Proteomes" id="UP001218188">
    <property type="component" value="Unassembled WGS sequence"/>
</dbReference>
<protein>
    <submittedName>
        <fullName evidence="2">Kinase-like domain-containing protein</fullName>
    </submittedName>
</protein>
<evidence type="ECO:0000313" key="3">
    <source>
        <dbReference type="Proteomes" id="UP001218188"/>
    </source>
</evidence>
<organism evidence="2 3">
    <name type="scientific">Mycena alexandri</name>
    <dbReference type="NCBI Taxonomy" id="1745969"/>
    <lineage>
        <taxon>Eukaryota</taxon>
        <taxon>Fungi</taxon>
        <taxon>Dikarya</taxon>
        <taxon>Basidiomycota</taxon>
        <taxon>Agaricomycotina</taxon>
        <taxon>Agaricomycetes</taxon>
        <taxon>Agaricomycetidae</taxon>
        <taxon>Agaricales</taxon>
        <taxon>Marasmiineae</taxon>
        <taxon>Mycenaceae</taxon>
        <taxon>Mycena</taxon>
    </lineage>
</organism>
<dbReference type="GO" id="GO:0004672">
    <property type="term" value="F:protein kinase activity"/>
    <property type="evidence" value="ECO:0007669"/>
    <property type="project" value="InterPro"/>
</dbReference>
<dbReference type="Pfam" id="PF00069">
    <property type="entry name" value="Pkinase"/>
    <property type="match status" value="1"/>
</dbReference>
<keyword evidence="3" id="KW-1185">Reference proteome</keyword>
<dbReference type="AlphaFoldDB" id="A0AAD6WSC6"/>
<dbReference type="PROSITE" id="PS50011">
    <property type="entry name" value="PROTEIN_KINASE_DOM"/>
    <property type="match status" value="1"/>
</dbReference>
<reference evidence="2" key="1">
    <citation type="submission" date="2023-03" db="EMBL/GenBank/DDBJ databases">
        <title>Massive genome expansion in bonnet fungi (Mycena s.s.) driven by repeated elements and novel gene families across ecological guilds.</title>
        <authorList>
            <consortium name="Lawrence Berkeley National Laboratory"/>
            <person name="Harder C.B."/>
            <person name="Miyauchi S."/>
            <person name="Viragh M."/>
            <person name="Kuo A."/>
            <person name="Thoen E."/>
            <person name="Andreopoulos B."/>
            <person name="Lu D."/>
            <person name="Skrede I."/>
            <person name="Drula E."/>
            <person name="Henrissat B."/>
            <person name="Morin E."/>
            <person name="Kohler A."/>
            <person name="Barry K."/>
            <person name="LaButti K."/>
            <person name="Morin E."/>
            <person name="Salamov A."/>
            <person name="Lipzen A."/>
            <person name="Mereny Z."/>
            <person name="Hegedus B."/>
            <person name="Baldrian P."/>
            <person name="Stursova M."/>
            <person name="Weitz H."/>
            <person name="Taylor A."/>
            <person name="Grigoriev I.V."/>
            <person name="Nagy L.G."/>
            <person name="Martin F."/>
            <person name="Kauserud H."/>
        </authorList>
    </citation>
    <scope>NUCLEOTIDE SEQUENCE</scope>
    <source>
        <strain evidence="2">CBHHK200</strain>
    </source>
</reference>
<dbReference type="SUPFAM" id="SSF56112">
    <property type="entry name" value="Protein kinase-like (PK-like)"/>
    <property type="match status" value="1"/>
</dbReference>
<proteinExistence type="predicted"/>
<feature type="domain" description="Protein kinase" evidence="1">
    <location>
        <begin position="77"/>
        <end position="274"/>
    </location>
</feature>
<dbReference type="InterPro" id="IPR000719">
    <property type="entry name" value="Prot_kinase_dom"/>
</dbReference>
<dbReference type="InterPro" id="IPR011009">
    <property type="entry name" value="Kinase-like_dom_sf"/>
</dbReference>
<name>A0AAD6WSC6_9AGAR</name>